<sequence>MRWVVCLLYLILATTSFAQQLTLKRAIEIALKKNPNYKTAVLSVKSAQESERIAFANKLFTIDFSYSYTRLNEEQKVKTEEVTIPPFLPGQSPLTIDPGDIIISRQNVYQYKFTFFQPLFTGGKLSMAHEIARLGVDVESLIEKETRLDLIFEVKKSYYNALKAKKFLEVANETVKLLEAHYRDAYEFFKQGITPRVDLLRTEVALSQARQRLTDAEANYKIALSALAILLKDRIDADYELKEAKNMPVLSLSFEDCLKLALDKRPVVEAVAKKVDIAEKYVRIEKADYFPHLALAGEYTKHGDTPDCDGDGLTDPERWSITLQLKWNLFSWGKTKHGVKKAEIEKLKALLQLEAVKDKVALEVREAYLKVMSAKQRLEVARREVQHAKENYRDTRERYKEQIDTSTDVIDAQVYLTRAENSYYNALYDYNIAYAKLMRVMGYAE</sequence>
<dbReference type="GO" id="GO:1990281">
    <property type="term" value="C:efflux pump complex"/>
    <property type="evidence" value="ECO:0007669"/>
    <property type="project" value="TreeGrafter"/>
</dbReference>
<keyword evidence="3" id="KW-0813">Transport</keyword>
<dbReference type="GO" id="GO:0015288">
    <property type="term" value="F:porin activity"/>
    <property type="evidence" value="ECO:0007669"/>
    <property type="project" value="TreeGrafter"/>
</dbReference>
<evidence type="ECO:0000256" key="4">
    <source>
        <dbReference type="ARBA" id="ARBA00022452"/>
    </source>
</evidence>
<evidence type="ECO:0000256" key="3">
    <source>
        <dbReference type="ARBA" id="ARBA00022448"/>
    </source>
</evidence>
<evidence type="ECO:0000256" key="1">
    <source>
        <dbReference type="ARBA" id="ARBA00004442"/>
    </source>
</evidence>
<reference evidence="11" key="1">
    <citation type="journal article" date="2018" name="Science">
        <title>A primordial and reversible TCA cycle in a facultatively chemolithoautotrophic thermophile.</title>
        <authorList>
            <person name="Nunoura T."/>
            <person name="Chikaraishi Y."/>
            <person name="Izaki R."/>
            <person name="Suwa T."/>
            <person name="Sato T."/>
            <person name="Harada T."/>
            <person name="Mori K."/>
            <person name="Kato Y."/>
            <person name="Miyazaki M."/>
            <person name="Shimamura S."/>
            <person name="Yanagawa K."/>
            <person name="Shuto A."/>
            <person name="Ohkouchi N."/>
            <person name="Fujita N."/>
            <person name="Takaki Y."/>
            <person name="Atomi H."/>
            <person name="Takai K."/>
        </authorList>
    </citation>
    <scope>NUCLEOTIDE SEQUENCE [LARGE SCALE GENOMIC DNA]</scope>
    <source>
        <strain evidence="11">DSM 17441 / JCM 13301 / NBRC 103674 / ABI70S6</strain>
    </source>
</reference>
<keyword evidence="8" id="KW-0175">Coiled coil</keyword>
<keyword evidence="9" id="KW-0732">Signal</keyword>
<evidence type="ECO:0000256" key="6">
    <source>
        <dbReference type="ARBA" id="ARBA00023136"/>
    </source>
</evidence>
<dbReference type="SUPFAM" id="SSF56954">
    <property type="entry name" value="Outer membrane efflux proteins (OEP)"/>
    <property type="match status" value="1"/>
</dbReference>
<feature type="signal peptide" evidence="9">
    <location>
        <begin position="1"/>
        <end position="18"/>
    </location>
</feature>
<dbReference type="GO" id="GO:0015562">
    <property type="term" value="F:efflux transmembrane transporter activity"/>
    <property type="evidence" value="ECO:0007669"/>
    <property type="project" value="InterPro"/>
</dbReference>
<dbReference type="EMBL" id="AP013035">
    <property type="protein sequence ID" value="BAT72039.1"/>
    <property type="molecule type" value="Genomic_DNA"/>
</dbReference>
<dbReference type="PANTHER" id="PTHR30026:SF20">
    <property type="entry name" value="OUTER MEMBRANE PROTEIN TOLC"/>
    <property type="match status" value="1"/>
</dbReference>
<evidence type="ECO:0000256" key="8">
    <source>
        <dbReference type="SAM" id="Coils"/>
    </source>
</evidence>
<gene>
    <name evidence="10" type="ORF">TST_1252</name>
</gene>
<dbReference type="PANTHER" id="PTHR30026">
    <property type="entry name" value="OUTER MEMBRANE PROTEIN TOLC"/>
    <property type="match status" value="1"/>
</dbReference>
<dbReference type="OrthoDB" id="9814032at2"/>
<evidence type="ECO:0000313" key="11">
    <source>
        <dbReference type="Proteomes" id="UP000063234"/>
    </source>
</evidence>
<evidence type="ECO:0000313" key="10">
    <source>
        <dbReference type="EMBL" id="BAT72039.1"/>
    </source>
</evidence>
<dbReference type="Proteomes" id="UP000063234">
    <property type="component" value="Chromosome"/>
</dbReference>
<feature type="coiled-coil region" evidence="8">
    <location>
        <begin position="199"/>
        <end position="226"/>
    </location>
</feature>
<dbReference type="Gene3D" id="1.20.1600.10">
    <property type="entry name" value="Outer membrane efflux proteins (OEP)"/>
    <property type="match status" value="1"/>
</dbReference>
<proteinExistence type="inferred from homology"/>
<dbReference type="STRING" id="1298851.TST_1252"/>
<name>A0A0S3QUR3_THET7</name>
<evidence type="ECO:0000256" key="7">
    <source>
        <dbReference type="ARBA" id="ARBA00023237"/>
    </source>
</evidence>
<evidence type="ECO:0000256" key="2">
    <source>
        <dbReference type="ARBA" id="ARBA00007613"/>
    </source>
</evidence>
<evidence type="ECO:0000256" key="9">
    <source>
        <dbReference type="SAM" id="SignalP"/>
    </source>
</evidence>
<feature type="coiled-coil region" evidence="8">
    <location>
        <begin position="339"/>
        <end position="409"/>
    </location>
</feature>
<keyword evidence="6" id="KW-0472">Membrane</keyword>
<comment type="similarity">
    <text evidence="2">Belongs to the outer membrane factor (OMF) (TC 1.B.17) family.</text>
</comment>
<dbReference type="InterPro" id="IPR051906">
    <property type="entry name" value="TolC-like"/>
</dbReference>
<protein>
    <submittedName>
        <fullName evidence="10">Outer membrane factor, OMF family</fullName>
    </submittedName>
</protein>
<dbReference type="KEGG" id="ttk:TST_1252"/>
<dbReference type="Pfam" id="PF02321">
    <property type="entry name" value="OEP"/>
    <property type="match status" value="2"/>
</dbReference>
<keyword evidence="11" id="KW-1185">Reference proteome</keyword>
<accession>A0A0S3QUR3</accession>
<dbReference type="AlphaFoldDB" id="A0A0S3QUR3"/>
<dbReference type="PATRIC" id="fig|1298851.3.peg.1326"/>
<keyword evidence="5" id="KW-0812">Transmembrane</keyword>
<dbReference type="RefSeq" id="WP_068550036.1">
    <property type="nucleotide sequence ID" value="NZ_AP013035.1"/>
</dbReference>
<comment type="subcellular location">
    <subcellularLocation>
        <location evidence="1">Cell outer membrane</location>
    </subcellularLocation>
</comment>
<dbReference type="InterPro" id="IPR003423">
    <property type="entry name" value="OMP_efflux"/>
</dbReference>
<feature type="chain" id="PRO_5006616378" evidence="9">
    <location>
        <begin position="19"/>
        <end position="445"/>
    </location>
</feature>
<dbReference type="GO" id="GO:0009279">
    <property type="term" value="C:cell outer membrane"/>
    <property type="evidence" value="ECO:0007669"/>
    <property type="project" value="UniProtKB-SubCell"/>
</dbReference>
<keyword evidence="4" id="KW-1134">Transmembrane beta strand</keyword>
<evidence type="ECO:0000256" key="5">
    <source>
        <dbReference type="ARBA" id="ARBA00022692"/>
    </source>
</evidence>
<organism evidence="10 11">
    <name type="scientific">Thermosulfidibacter takaii (strain DSM 17441 / JCM 13301 / NBRC 103674 / ABI70S6)</name>
    <dbReference type="NCBI Taxonomy" id="1298851"/>
    <lineage>
        <taxon>Bacteria</taxon>
        <taxon>Pseudomonadati</taxon>
        <taxon>Thermosulfidibacterota</taxon>
        <taxon>Thermosulfidibacteria</taxon>
        <taxon>Thermosulfidibacterales</taxon>
        <taxon>Thermosulfidibacteraceae</taxon>
    </lineage>
</organism>
<keyword evidence="7" id="KW-0998">Cell outer membrane</keyword>